<dbReference type="AlphaFoldDB" id="A0A368NJJ6"/>
<evidence type="ECO:0000313" key="1">
    <source>
        <dbReference type="EMBL" id="RCU50053.1"/>
    </source>
</evidence>
<comment type="caution">
    <text evidence="1">The sequence shown here is derived from an EMBL/GenBank/DDBJ whole genome shotgun (WGS) entry which is preliminary data.</text>
</comment>
<protein>
    <submittedName>
        <fullName evidence="1">Uncharacterized protein</fullName>
    </submittedName>
</protein>
<dbReference type="EMBL" id="QPID01000005">
    <property type="protein sequence ID" value="RCU50053.1"/>
    <property type="molecule type" value="Genomic_DNA"/>
</dbReference>
<keyword evidence="2" id="KW-1185">Reference proteome</keyword>
<accession>A0A368NJJ6</accession>
<name>A0A368NJJ6_9GAMM</name>
<sequence length="62" mass="7236">MKRVYMDLMPAESGELVAISMMIWRHVNSRFYIPVAKPQINQHNNCLYSAADTSIFRYGKLK</sequence>
<proteinExistence type="predicted"/>
<dbReference type="Proteomes" id="UP000252558">
    <property type="component" value="Unassembled WGS sequence"/>
</dbReference>
<reference evidence="1 2" key="1">
    <citation type="submission" date="2018-07" db="EMBL/GenBank/DDBJ databases">
        <title>Corallincola holothuriorum sp. nov., a new facultative anaerobe isolated from sea cucumber Apostichopus japonicus.</title>
        <authorList>
            <person name="Xia H."/>
        </authorList>
    </citation>
    <scope>NUCLEOTIDE SEQUENCE [LARGE SCALE GENOMIC DNA]</scope>
    <source>
        <strain evidence="1 2">C4</strain>
    </source>
</reference>
<gene>
    <name evidence="1" type="ORF">DU002_10590</name>
</gene>
<evidence type="ECO:0000313" key="2">
    <source>
        <dbReference type="Proteomes" id="UP000252558"/>
    </source>
</evidence>
<organism evidence="1 2">
    <name type="scientific">Corallincola holothuriorum</name>
    <dbReference type="NCBI Taxonomy" id="2282215"/>
    <lineage>
        <taxon>Bacteria</taxon>
        <taxon>Pseudomonadati</taxon>
        <taxon>Pseudomonadota</taxon>
        <taxon>Gammaproteobacteria</taxon>
        <taxon>Alteromonadales</taxon>
        <taxon>Psychromonadaceae</taxon>
        <taxon>Corallincola</taxon>
    </lineage>
</organism>